<organism evidence="1 2">
    <name type="scientific">Petrolisthes cinctipes</name>
    <name type="common">Flat porcelain crab</name>
    <dbReference type="NCBI Taxonomy" id="88211"/>
    <lineage>
        <taxon>Eukaryota</taxon>
        <taxon>Metazoa</taxon>
        <taxon>Ecdysozoa</taxon>
        <taxon>Arthropoda</taxon>
        <taxon>Crustacea</taxon>
        <taxon>Multicrustacea</taxon>
        <taxon>Malacostraca</taxon>
        <taxon>Eumalacostraca</taxon>
        <taxon>Eucarida</taxon>
        <taxon>Decapoda</taxon>
        <taxon>Pleocyemata</taxon>
        <taxon>Anomura</taxon>
        <taxon>Galatheoidea</taxon>
        <taxon>Porcellanidae</taxon>
        <taxon>Petrolisthes</taxon>
    </lineage>
</organism>
<dbReference type="Proteomes" id="UP001286313">
    <property type="component" value="Unassembled WGS sequence"/>
</dbReference>
<protein>
    <submittedName>
        <fullName evidence="1">Uncharacterized protein</fullName>
    </submittedName>
</protein>
<name>A0AAE1BWJ6_PETCI</name>
<accession>A0AAE1BWJ6</accession>
<dbReference type="AlphaFoldDB" id="A0AAE1BWJ6"/>
<evidence type="ECO:0000313" key="2">
    <source>
        <dbReference type="Proteomes" id="UP001286313"/>
    </source>
</evidence>
<keyword evidence="2" id="KW-1185">Reference proteome</keyword>
<comment type="caution">
    <text evidence="1">The sequence shown here is derived from an EMBL/GenBank/DDBJ whole genome shotgun (WGS) entry which is preliminary data.</text>
</comment>
<gene>
    <name evidence="1" type="ORF">Pcinc_035474</name>
</gene>
<sequence>MERGGGMEENGREKRRRREGIVLGEEVIKERGRGNIRQVSPPQQHNTTRHNMHIQFSITIPQDRAQHPNAILHIINTMHLHVIHDITTRQHELTPQSPQHQNTIHTPPT</sequence>
<proteinExistence type="predicted"/>
<reference evidence="1" key="1">
    <citation type="submission" date="2023-10" db="EMBL/GenBank/DDBJ databases">
        <title>Genome assemblies of two species of porcelain crab, Petrolisthes cinctipes and Petrolisthes manimaculis (Anomura: Porcellanidae).</title>
        <authorList>
            <person name="Angst P."/>
        </authorList>
    </citation>
    <scope>NUCLEOTIDE SEQUENCE</scope>
    <source>
        <strain evidence="1">PB745_01</strain>
        <tissue evidence="1">Gill</tissue>
    </source>
</reference>
<evidence type="ECO:0000313" key="1">
    <source>
        <dbReference type="EMBL" id="KAK3858336.1"/>
    </source>
</evidence>
<dbReference type="EMBL" id="JAWQEG010005344">
    <property type="protein sequence ID" value="KAK3858336.1"/>
    <property type="molecule type" value="Genomic_DNA"/>
</dbReference>